<feature type="binding site" evidence="11">
    <location>
        <position position="84"/>
    </location>
    <ligand>
        <name>Fe cation</name>
        <dbReference type="ChEBI" id="CHEBI:24875"/>
        <label>1</label>
    </ligand>
</feature>
<feature type="binding site" evidence="11">
    <location>
        <position position="135"/>
    </location>
    <ligand>
        <name>Fe cation</name>
        <dbReference type="ChEBI" id="CHEBI:24875"/>
        <label>2</label>
    </ligand>
</feature>
<evidence type="ECO:0000256" key="8">
    <source>
        <dbReference type="ARBA" id="ARBA00023002"/>
    </source>
</evidence>
<evidence type="ECO:0000256" key="10">
    <source>
        <dbReference type="ARBA" id="ARBA00023136"/>
    </source>
</evidence>
<evidence type="ECO:0000256" key="11">
    <source>
        <dbReference type="PIRSR" id="PIRSR005229-1"/>
    </source>
</evidence>
<dbReference type="AlphaFoldDB" id="A0A1G2SJS4"/>
<feature type="binding site" evidence="11">
    <location>
        <position position="45"/>
    </location>
    <ligand>
        <name>Fe cation</name>
        <dbReference type="ChEBI" id="CHEBI:24875"/>
        <label>1</label>
    </ligand>
</feature>
<feature type="transmembrane region" description="Helical" evidence="12">
    <location>
        <begin position="42"/>
        <end position="61"/>
    </location>
</feature>
<keyword evidence="3" id="KW-0679">Respiratory chain</keyword>
<dbReference type="Proteomes" id="UP000178168">
    <property type="component" value="Unassembled WGS sequence"/>
</dbReference>
<keyword evidence="10 12" id="KW-0472">Membrane</keyword>
<dbReference type="GO" id="GO:0009916">
    <property type="term" value="F:alternative oxidase activity"/>
    <property type="evidence" value="ECO:0007669"/>
    <property type="project" value="InterPro"/>
</dbReference>
<proteinExistence type="predicted"/>
<dbReference type="Pfam" id="PF01786">
    <property type="entry name" value="AOX"/>
    <property type="match status" value="1"/>
</dbReference>
<dbReference type="EMBL" id="MHUZ01000034">
    <property type="protein sequence ID" value="OHA84938.1"/>
    <property type="molecule type" value="Genomic_DNA"/>
</dbReference>
<evidence type="ECO:0000256" key="1">
    <source>
        <dbReference type="ARBA" id="ARBA00004370"/>
    </source>
</evidence>
<comment type="cofactor">
    <cofactor evidence="11">
        <name>Fe cation</name>
        <dbReference type="ChEBI" id="CHEBI:24875"/>
    </cofactor>
    <text evidence="11">Binds 2 iron ions per subunit.</text>
</comment>
<keyword evidence="9 11" id="KW-0408">Iron</keyword>
<evidence type="ECO:0000256" key="5">
    <source>
        <dbReference type="ARBA" id="ARBA00022723"/>
    </source>
</evidence>
<evidence type="ECO:0000256" key="3">
    <source>
        <dbReference type="ARBA" id="ARBA00022660"/>
    </source>
</evidence>
<dbReference type="PANTHER" id="PTHR31803">
    <property type="entry name" value="ALTERNATIVE OXIDASE"/>
    <property type="match status" value="1"/>
</dbReference>
<keyword evidence="4 12" id="KW-0812">Transmembrane</keyword>
<comment type="subcellular location">
    <subcellularLocation>
        <location evidence="1">Membrane</location>
    </subcellularLocation>
</comment>
<evidence type="ECO:0000256" key="4">
    <source>
        <dbReference type="ARBA" id="ARBA00022692"/>
    </source>
</evidence>
<dbReference type="GO" id="GO:0010230">
    <property type="term" value="P:alternative respiration"/>
    <property type="evidence" value="ECO:0007669"/>
    <property type="project" value="TreeGrafter"/>
</dbReference>
<evidence type="ECO:0000256" key="12">
    <source>
        <dbReference type="SAM" id="Phobius"/>
    </source>
</evidence>
<evidence type="ECO:0000313" key="14">
    <source>
        <dbReference type="Proteomes" id="UP000178168"/>
    </source>
</evidence>
<dbReference type="GO" id="GO:0046872">
    <property type="term" value="F:metal ion binding"/>
    <property type="evidence" value="ECO:0007669"/>
    <property type="project" value="UniProtKB-KW"/>
</dbReference>
<feature type="transmembrane region" description="Helical" evidence="12">
    <location>
        <begin position="103"/>
        <end position="122"/>
    </location>
</feature>
<keyword evidence="8" id="KW-0560">Oxidoreductase</keyword>
<dbReference type="STRING" id="1802730.A2591_00825"/>
<feature type="binding site" evidence="11">
    <location>
        <position position="87"/>
    </location>
    <ligand>
        <name>Fe cation</name>
        <dbReference type="ChEBI" id="CHEBI:24875"/>
        <label>1</label>
    </ligand>
</feature>
<evidence type="ECO:0000256" key="9">
    <source>
        <dbReference type="ARBA" id="ARBA00023004"/>
    </source>
</evidence>
<keyword evidence="6" id="KW-0249">Electron transport</keyword>
<feature type="binding site" evidence="11">
    <location>
        <position position="84"/>
    </location>
    <ligand>
        <name>Fe cation</name>
        <dbReference type="ChEBI" id="CHEBI:24875"/>
        <label>2</label>
    </ligand>
</feature>
<dbReference type="InterPro" id="IPR038659">
    <property type="entry name" value="AOX_sf"/>
</dbReference>
<dbReference type="PANTHER" id="PTHR31803:SF3">
    <property type="entry name" value="ALTERNATIVE OXIDASE"/>
    <property type="match status" value="1"/>
</dbReference>
<dbReference type="GO" id="GO:0016020">
    <property type="term" value="C:membrane"/>
    <property type="evidence" value="ECO:0007669"/>
    <property type="project" value="UniProtKB-SubCell"/>
</dbReference>
<name>A0A1G2SJS4_9BACT</name>
<dbReference type="Gene3D" id="1.20.1260.140">
    <property type="entry name" value="Alternative oxidase"/>
    <property type="match status" value="1"/>
</dbReference>
<organism evidence="13 14">
    <name type="scientific">Candidatus Yonathbacteria bacterium RIFOXYD1_FULL_52_36</name>
    <dbReference type="NCBI Taxonomy" id="1802730"/>
    <lineage>
        <taxon>Bacteria</taxon>
        <taxon>Candidatus Yonathiibacteriota</taxon>
    </lineage>
</organism>
<feature type="binding site" evidence="11">
    <location>
        <position position="186"/>
    </location>
    <ligand>
        <name>Fe cation</name>
        <dbReference type="ChEBI" id="CHEBI:24875"/>
        <label>1</label>
    </ligand>
</feature>
<comment type="caution">
    <text evidence="13">The sequence shown here is derived from an EMBL/GenBank/DDBJ whole genome shotgun (WGS) entry which is preliminary data.</text>
</comment>
<sequence length="218" mass="25302">MHQVPYHRAPANISDRIARGFVKTALVFANAFFRRRYGHRAIVLETVAAVPGMVGGLFQHLKCLRRFRDDHGWIRTLVNEAENERMHLMVYVHITKPTYLERLVIILAQGIFFAIYFLLYLVSSRTAHRTVAYLEEEAVHSYTVYLEQVETGEVPNPPAPDIAKRYWNLSDDARLREVIIATRKDEMIHRDVNHEFADKLNGKHAEHVRMLPEETAAQ</sequence>
<evidence type="ECO:0000256" key="6">
    <source>
        <dbReference type="ARBA" id="ARBA00022982"/>
    </source>
</evidence>
<gene>
    <name evidence="13" type="ORF">A2591_00825</name>
</gene>
<keyword evidence="2" id="KW-0813">Transport</keyword>
<evidence type="ECO:0000256" key="2">
    <source>
        <dbReference type="ARBA" id="ARBA00022448"/>
    </source>
</evidence>
<reference evidence="13 14" key="1">
    <citation type="journal article" date="2016" name="Nat. Commun.">
        <title>Thousands of microbial genomes shed light on interconnected biogeochemical processes in an aquifer system.</title>
        <authorList>
            <person name="Anantharaman K."/>
            <person name="Brown C.T."/>
            <person name="Hug L.A."/>
            <person name="Sharon I."/>
            <person name="Castelle C.J."/>
            <person name="Probst A.J."/>
            <person name="Thomas B.C."/>
            <person name="Singh A."/>
            <person name="Wilkins M.J."/>
            <person name="Karaoz U."/>
            <person name="Brodie E.L."/>
            <person name="Williams K.H."/>
            <person name="Hubbard S.S."/>
            <person name="Banfield J.F."/>
        </authorList>
    </citation>
    <scope>NUCLEOTIDE SEQUENCE [LARGE SCALE GENOMIC DNA]</scope>
</reference>
<keyword evidence="5 11" id="KW-0479">Metal-binding</keyword>
<evidence type="ECO:0000313" key="13">
    <source>
        <dbReference type="EMBL" id="OHA84938.1"/>
    </source>
</evidence>
<evidence type="ECO:0000256" key="7">
    <source>
        <dbReference type="ARBA" id="ARBA00022989"/>
    </source>
</evidence>
<protein>
    <submittedName>
        <fullName evidence="13">Oxidase</fullName>
    </submittedName>
</protein>
<feature type="binding site" evidence="11">
    <location>
        <position position="186"/>
    </location>
    <ligand>
        <name>Fe cation</name>
        <dbReference type="ChEBI" id="CHEBI:24875"/>
        <label>2</label>
    </ligand>
</feature>
<accession>A0A1G2SJS4</accession>
<feature type="binding site" evidence="11">
    <location>
        <position position="189"/>
    </location>
    <ligand>
        <name>Fe cation</name>
        <dbReference type="ChEBI" id="CHEBI:24875"/>
        <label>2</label>
    </ligand>
</feature>
<dbReference type="InterPro" id="IPR002680">
    <property type="entry name" value="AOX"/>
</dbReference>
<keyword evidence="7 12" id="KW-1133">Transmembrane helix</keyword>
<dbReference type="PIRSF" id="PIRSF005229">
    <property type="entry name" value="AOX"/>
    <property type="match status" value="1"/>
</dbReference>